<dbReference type="GO" id="GO:0052689">
    <property type="term" value="F:carboxylic ester hydrolase activity"/>
    <property type="evidence" value="ECO:0007669"/>
    <property type="project" value="UniProtKB-ARBA"/>
</dbReference>
<comment type="caution">
    <text evidence="4">The sequence shown here is derived from an EMBL/GenBank/DDBJ whole genome shotgun (WGS) entry which is preliminary data.</text>
</comment>
<keyword evidence="5" id="KW-1185">Reference proteome</keyword>
<dbReference type="Proteomes" id="UP000285310">
    <property type="component" value="Unassembled WGS sequence"/>
</dbReference>
<dbReference type="InParanoid" id="A0A423PZX0"/>
<sequence>MTDAAMPAEPSSDIDREDFEFDSHGTTCRAWFYAAQHEGRMDGRGVPCIVMAHGLGGTRDAGLAPYAAAFAEAGFAVLLFDYRYFGASDGQPRQLLKVSAQQADWRAAIKAARAVDGVDAERIALWGTSFSGGHVVAAAAADSRIAAVVSQGPMLDGLASVLEVLKQNGLWHVAKLTFAALRDQLADLAGAAPYRIPLVGRPGELAAMNTPDAREGYLAIAPDGFDNRMTARMVATLALYRPGRKLGKIHCPVLVQICDDDSVAPAAASEAMVEHGDDNIIERHYHLGHFDIYRGAGFRRANADQLDFYKRALARRLDV</sequence>
<comment type="similarity">
    <text evidence="2">Belongs to the AB hydrolase superfamily. FUS2 hydrolase family.</text>
</comment>
<dbReference type="Gene3D" id="3.40.50.1820">
    <property type="entry name" value="alpha/beta hydrolase"/>
    <property type="match status" value="1"/>
</dbReference>
<dbReference type="InterPro" id="IPR029058">
    <property type="entry name" value="AB_hydrolase_fold"/>
</dbReference>
<feature type="domain" description="AB hydrolase-1" evidence="3">
    <location>
        <begin position="48"/>
        <end position="274"/>
    </location>
</feature>
<dbReference type="Gene3D" id="1.10.10.800">
    <property type="match status" value="1"/>
</dbReference>
<keyword evidence="1" id="KW-0378">Hydrolase</keyword>
<dbReference type="PANTHER" id="PTHR22946">
    <property type="entry name" value="DIENELACTONE HYDROLASE DOMAIN-CONTAINING PROTEIN-RELATED"/>
    <property type="match status" value="1"/>
</dbReference>
<reference evidence="4 5" key="1">
    <citation type="submission" date="2013-10" db="EMBL/GenBank/DDBJ databases">
        <title>Salinisphaera japonica YTM-1 Genome Sequencing.</title>
        <authorList>
            <person name="Lai Q."/>
            <person name="Li C."/>
            <person name="Shao Z."/>
        </authorList>
    </citation>
    <scope>NUCLEOTIDE SEQUENCE [LARGE SCALE GENOMIC DNA]</scope>
    <source>
        <strain evidence="4 5">YTM-1</strain>
    </source>
</reference>
<dbReference type="InterPro" id="IPR000073">
    <property type="entry name" value="AB_hydrolase_1"/>
</dbReference>
<dbReference type="Pfam" id="PF00561">
    <property type="entry name" value="Abhydrolase_1"/>
    <property type="match status" value="1"/>
</dbReference>
<evidence type="ECO:0000256" key="2">
    <source>
        <dbReference type="ARBA" id="ARBA00038115"/>
    </source>
</evidence>
<dbReference type="InterPro" id="IPR050261">
    <property type="entry name" value="FrsA_esterase"/>
</dbReference>
<dbReference type="SUPFAM" id="SSF53474">
    <property type="entry name" value="alpha/beta-Hydrolases"/>
    <property type="match status" value="1"/>
</dbReference>
<dbReference type="RefSeq" id="WP_221180099.1">
    <property type="nucleotide sequence ID" value="NZ_AYKG01000006.1"/>
</dbReference>
<name>A0A423PZX0_9GAMM</name>
<proteinExistence type="inferred from homology"/>
<dbReference type="PANTHER" id="PTHR22946:SF9">
    <property type="entry name" value="POLYKETIDE TRANSFERASE AF380"/>
    <property type="match status" value="1"/>
</dbReference>
<accession>A0A423PZX0</accession>
<evidence type="ECO:0000313" key="4">
    <source>
        <dbReference type="EMBL" id="ROO31294.1"/>
    </source>
</evidence>
<evidence type="ECO:0000313" key="5">
    <source>
        <dbReference type="Proteomes" id="UP000285310"/>
    </source>
</evidence>
<organism evidence="4 5">
    <name type="scientific">Salinisphaera japonica YTM-1</name>
    <dbReference type="NCBI Taxonomy" id="1209778"/>
    <lineage>
        <taxon>Bacteria</taxon>
        <taxon>Pseudomonadati</taxon>
        <taxon>Pseudomonadota</taxon>
        <taxon>Gammaproteobacteria</taxon>
        <taxon>Salinisphaerales</taxon>
        <taxon>Salinisphaeraceae</taxon>
        <taxon>Salinisphaera</taxon>
    </lineage>
</organism>
<dbReference type="EMBL" id="AYKG01000006">
    <property type="protein sequence ID" value="ROO31294.1"/>
    <property type="molecule type" value="Genomic_DNA"/>
</dbReference>
<evidence type="ECO:0000259" key="3">
    <source>
        <dbReference type="Pfam" id="PF00561"/>
    </source>
</evidence>
<dbReference type="AlphaFoldDB" id="A0A423PZX0"/>
<protein>
    <submittedName>
        <fullName evidence="4">Peptidase S15</fullName>
    </submittedName>
</protein>
<evidence type="ECO:0000256" key="1">
    <source>
        <dbReference type="ARBA" id="ARBA00022801"/>
    </source>
</evidence>
<gene>
    <name evidence="4" type="ORF">SAJA_03045</name>
</gene>